<keyword evidence="2" id="KW-0812">Transmembrane</keyword>
<evidence type="ECO:0000256" key="1">
    <source>
        <dbReference type="SAM" id="MobiDB-lite"/>
    </source>
</evidence>
<dbReference type="EMBL" id="JBHHMI010000010">
    <property type="protein sequence ID" value="MFB5267710.1"/>
    <property type="molecule type" value="Genomic_DNA"/>
</dbReference>
<keyword evidence="2" id="KW-0472">Membrane</keyword>
<proteinExistence type="predicted"/>
<feature type="region of interest" description="Disordered" evidence="1">
    <location>
        <begin position="183"/>
        <end position="203"/>
    </location>
</feature>
<protein>
    <submittedName>
        <fullName evidence="4">Restriction endonuclease</fullName>
    </submittedName>
</protein>
<dbReference type="RefSeq" id="WP_375355715.1">
    <property type="nucleotide sequence ID" value="NZ_JBHHMI010000010.1"/>
</dbReference>
<dbReference type="InterPro" id="IPR052906">
    <property type="entry name" value="Type_IV_Methyl-Rstrct_Enzyme"/>
</dbReference>
<dbReference type="SUPFAM" id="SSF52980">
    <property type="entry name" value="Restriction endonuclease-like"/>
    <property type="match status" value="1"/>
</dbReference>
<keyword evidence="4" id="KW-0255">Endonuclease</keyword>
<keyword evidence="4" id="KW-0378">Hydrolase</keyword>
<reference evidence="4 5" key="1">
    <citation type="submission" date="2024-09" db="EMBL/GenBank/DDBJ databases">
        <title>Paenibacillus zeirhizospherea sp. nov., isolated from surface of the maize (Zea mays) roots in a horticulture field, Hungary.</title>
        <authorList>
            <person name="Marton D."/>
            <person name="Farkas M."/>
            <person name="Bedics A."/>
            <person name="Toth E."/>
            <person name="Tancsics A."/>
            <person name="Boka K."/>
            <person name="Maroti G."/>
            <person name="Kriszt B."/>
            <person name="Cserhati M."/>
        </authorList>
    </citation>
    <scope>NUCLEOTIDE SEQUENCE [LARGE SCALE GENOMIC DNA]</scope>
    <source>
        <strain evidence="4 5">KCTC 33519</strain>
    </source>
</reference>
<dbReference type="PANTHER" id="PTHR30015:SF6">
    <property type="entry name" value="SLL1429 PROTEIN"/>
    <property type="match status" value="1"/>
</dbReference>
<sequence>MDIIYTYLGPLTVWIIGLLILAAFVAGWIRRRRARVLRELNPRKITMKDIDRMEDGSEFETYLYRLLSELGYEEVYKTTGSRDFGADLVFTDRSGLRNVVQAKRYGLQSPVGLGAVQEIYASMNYYRAHKSIVITSGRYTDSCDILASANGVSLLDREDLEEIITLFKGRRAEKAMDIVEREPEPFTGGWKGDKLRKDDKKHG</sequence>
<organism evidence="4 5">
    <name type="scientific">Paenibacillus enshidis</name>
    <dbReference type="NCBI Taxonomy" id="1458439"/>
    <lineage>
        <taxon>Bacteria</taxon>
        <taxon>Bacillati</taxon>
        <taxon>Bacillota</taxon>
        <taxon>Bacilli</taxon>
        <taxon>Bacillales</taxon>
        <taxon>Paenibacillaceae</taxon>
        <taxon>Paenibacillus</taxon>
    </lineage>
</organism>
<name>A0ABV5AU15_9BACL</name>
<feature type="domain" description="Restriction endonuclease type IV Mrr" evidence="3">
    <location>
        <begin position="55"/>
        <end position="163"/>
    </location>
</feature>
<keyword evidence="4" id="KW-0540">Nuclease</keyword>
<gene>
    <name evidence="4" type="ORF">ACE41H_13090</name>
</gene>
<dbReference type="GO" id="GO:0004519">
    <property type="term" value="F:endonuclease activity"/>
    <property type="evidence" value="ECO:0007669"/>
    <property type="project" value="UniProtKB-KW"/>
</dbReference>
<dbReference type="InterPro" id="IPR007560">
    <property type="entry name" value="Restrct_endonuc_IV_Mrr"/>
</dbReference>
<feature type="compositionally biased region" description="Basic and acidic residues" evidence="1">
    <location>
        <begin position="191"/>
        <end position="203"/>
    </location>
</feature>
<dbReference type="PANTHER" id="PTHR30015">
    <property type="entry name" value="MRR RESTRICTION SYSTEM PROTEIN"/>
    <property type="match status" value="1"/>
</dbReference>
<evidence type="ECO:0000259" key="3">
    <source>
        <dbReference type="Pfam" id="PF04471"/>
    </source>
</evidence>
<keyword evidence="2" id="KW-1133">Transmembrane helix</keyword>
<accession>A0ABV5AU15</accession>
<dbReference type="Proteomes" id="UP001580346">
    <property type="component" value="Unassembled WGS sequence"/>
</dbReference>
<evidence type="ECO:0000313" key="5">
    <source>
        <dbReference type="Proteomes" id="UP001580346"/>
    </source>
</evidence>
<dbReference type="InterPro" id="IPR011856">
    <property type="entry name" value="tRNA_endonuc-like_dom_sf"/>
</dbReference>
<comment type="caution">
    <text evidence="4">The sequence shown here is derived from an EMBL/GenBank/DDBJ whole genome shotgun (WGS) entry which is preliminary data.</text>
</comment>
<evidence type="ECO:0000313" key="4">
    <source>
        <dbReference type="EMBL" id="MFB5267710.1"/>
    </source>
</evidence>
<keyword evidence="5" id="KW-1185">Reference proteome</keyword>
<evidence type="ECO:0000256" key="2">
    <source>
        <dbReference type="SAM" id="Phobius"/>
    </source>
</evidence>
<dbReference type="Gene3D" id="3.40.1350.10">
    <property type="match status" value="1"/>
</dbReference>
<dbReference type="Pfam" id="PF04471">
    <property type="entry name" value="Mrr_cat"/>
    <property type="match status" value="1"/>
</dbReference>
<feature type="transmembrane region" description="Helical" evidence="2">
    <location>
        <begin position="6"/>
        <end position="29"/>
    </location>
</feature>
<dbReference type="InterPro" id="IPR011335">
    <property type="entry name" value="Restrct_endonuc-II-like"/>
</dbReference>